<reference evidence="1 2" key="1">
    <citation type="submission" date="2020-06" db="EMBL/GenBank/DDBJ databases">
        <title>Rheinheimera sp. nov., a marine bacterium isolated from coastal.</title>
        <authorList>
            <person name="Yu Q."/>
            <person name="Qi Y."/>
            <person name="Pu J."/>
        </authorList>
    </citation>
    <scope>NUCLEOTIDE SEQUENCE [LARGE SCALE GENOMIC DNA]</scope>
    <source>
        <strain evidence="1 2">YQF-2</strain>
    </source>
</reference>
<dbReference type="RefSeq" id="WP_173499900.1">
    <property type="nucleotide sequence ID" value="NZ_JABSOD010000003.1"/>
</dbReference>
<proteinExistence type="predicted"/>
<dbReference type="EMBL" id="JABSOD010000003">
    <property type="protein sequence ID" value="NRQ41648.1"/>
    <property type="molecule type" value="Genomic_DNA"/>
</dbReference>
<sequence length="180" mass="20068">MLKKVLVGVATLLAIPLVAALFVKQDYQVEAKAEINQPSMLVFDYVRFVGNQQNFSVWATIDPQMQTASRGVDGTVGFVASWHSENPDVGTGEQEIVGITEGERIDLQLRFYEPYNAVSPAYMQTEALSDNRTLIRWGFSGHMPYPMNLMLLFIDVESMIANDLQQGLDNLKLILESPAP</sequence>
<evidence type="ECO:0000313" key="1">
    <source>
        <dbReference type="EMBL" id="NRQ41648.1"/>
    </source>
</evidence>
<dbReference type="CDD" id="cd07818">
    <property type="entry name" value="SRPBCC_1"/>
    <property type="match status" value="1"/>
</dbReference>
<accession>A0A7Y5ANK7</accession>
<protein>
    <submittedName>
        <fullName evidence="1">SRPBCC family protein</fullName>
    </submittedName>
</protein>
<keyword evidence="2" id="KW-1185">Reference proteome</keyword>
<dbReference type="Gene3D" id="3.30.530.20">
    <property type="match status" value="1"/>
</dbReference>
<gene>
    <name evidence="1" type="ORF">HRH59_03570</name>
</gene>
<comment type="caution">
    <text evidence="1">The sequence shown here is derived from an EMBL/GenBank/DDBJ whole genome shotgun (WGS) entry which is preliminary data.</text>
</comment>
<name>A0A7Y5ANK7_9GAMM</name>
<organism evidence="1 2">
    <name type="scientific">Rheinheimera lutimaris</name>
    <dbReference type="NCBI Taxonomy" id="2740584"/>
    <lineage>
        <taxon>Bacteria</taxon>
        <taxon>Pseudomonadati</taxon>
        <taxon>Pseudomonadota</taxon>
        <taxon>Gammaproteobacteria</taxon>
        <taxon>Chromatiales</taxon>
        <taxon>Chromatiaceae</taxon>
        <taxon>Rheinheimera</taxon>
    </lineage>
</organism>
<dbReference type="AlphaFoldDB" id="A0A7Y5ANK7"/>
<dbReference type="SUPFAM" id="SSF55961">
    <property type="entry name" value="Bet v1-like"/>
    <property type="match status" value="1"/>
</dbReference>
<dbReference type="InterPro" id="IPR023393">
    <property type="entry name" value="START-like_dom_sf"/>
</dbReference>
<evidence type="ECO:0000313" key="2">
    <source>
        <dbReference type="Proteomes" id="UP000523161"/>
    </source>
</evidence>
<dbReference type="Proteomes" id="UP000523161">
    <property type="component" value="Unassembled WGS sequence"/>
</dbReference>